<dbReference type="InterPro" id="IPR002711">
    <property type="entry name" value="HNH"/>
</dbReference>
<evidence type="ECO:0000313" key="2">
    <source>
        <dbReference type="EMBL" id="KKK76184.1"/>
    </source>
</evidence>
<proteinExistence type="predicted"/>
<evidence type="ECO:0000259" key="1">
    <source>
        <dbReference type="SMART" id="SM00507"/>
    </source>
</evidence>
<dbReference type="InterPro" id="IPR003615">
    <property type="entry name" value="HNH_nuc"/>
</dbReference>
<dbReference type="GO" id="GO:0003676">
    <property type="term" value="F:nucleic acid binding"/>
    <property type="evidence" value="ECO:0007669"/>
    <property type="project" value="InterPro"/>
</dbReference>
<dbReference type="GO" id="GO:0004519">
    <property type="term" value="F:endonuclease activity"/>
    <property type="evidence" value="ECO:0007669"/>
    <property type="project" value="InterPro"/>
</dbReference>
<sequence>LSGHIGSYQIMEGLGAIVTNRLIIQEIRIMHPNQLFTRKGNPMDERQRLRIWDRDNGTCQLCGGPGSEINHIEHKGLGGRHGEAKKRSESDSNLQLVCLICHRTKIHG</sequence>
<dbReference type="EMBL" id="LAZR01055521">
    <property type="protein sequence ID" value="KKK76184.1"/>
    <property type="molecule type" value="Genomic_DNA"/>
</dbReference>
<accession>A0A0F9ACF0</accession>
<gene>
    <name evidence="2" type="ORF">LCGC14_2866190</name>
</gene>
<dbReference type="Gene3D" id="1.10.30.50">
    <property type="match status" value="1"/>
</dbReference>
<protein>
    <recommendedName>
        <fullName evidence="1">HNH nuclease domain-containing protein</fullName>
    </recommendedName>
</protein>
<feature type="non-terminal residue" evidence="2">
    <location>
        <position position="1"/>
    </location>
</feature>
<name>A0A0F9ACF0_9ZZZZ</name>
<dbReference type="Pfam" id="PF01844">
    <property type="entry name" value="HNH"/>
    <property type="match status" value="1"/>
</dbReference>
<reference evidence="2" key="1">
    <citation type="journal article" date="2015" name="Nature">
        <title>Complex archaea that bridge the gap between prokaryotes and eukaryotes.</title>
        <authorList>
            <person name="Spang A."/>
            <person name="Saw J.H."/>
            <person name="Jorgensen S.L."/>
            <person name="Zaremba-Niedzwiedzka K."/>
            <person name="Martijn J."/>
            <person name="Lind A.E."/>
            <person name="van Eijk R."/>
            <person name="Schleper C."/>
            <person name="Guy L."/>
            <person name="Ettema T.J."/>
        </authorList>
    </citation>
    <scope>NUCLEOTIDE SEQUENCE</scope>
</reference>
<dbReference type="GO" id="GO:0008270">
    <property type="term" value="F:zinc ion binding"/>
    <property type="evidence" value="ECO:0007669"/>
    <property type="project" value="InterPro"/>
</dbReference>
<dbReference type="AlphaFoldDB" id="A0A0F9ACF0"/>
<dbReference type="SMART" id="SM00507">
    <property type="entry name" value="HNHc"/>
    <property type="match status" value="1"/>
</dbReference>
<organism evidence="2">
    <name type="scientific">marine sediment metagenome</name>
    <dbReference type="NCBI Taxonomy" id="412755"/>
    <lineage>
        <taxon>unclassified sequences</taxon>
        <taxon>metagenomes</taxon>
        <taxon>ecological metagenomes</taxon>
    </lineage>
</organism>
<feature type="domain" description="HNH nuclease" evidence="1">
    <location>
        <begin position="46"/>
        <end position="103"/>
    </location>
</feature>
<comment type="caution">
    <text evidence="2">The sequence shown here is derived from an EMBL/GenBank/DDBJ whole genome shotgun (WGS) entry which is preliminary data.</text>
</comment>
<dbReference type="CDD" id="cd00085">
    <property type="entry name" value="HNHc"/>
    <property type="match status" value="1"/>
</dbReference>